<dbReference type="AlphaFoldDB" id="A0A2L0EWX8"/>
<protein>
    <submittedName>
        <fullName evidence="1">Uncharacterized protein</fullName>
    </submittedName>
</protein>
<proteinExistence type="predicted"/>
<dbReference type="EMBL" id="CP012673">
    <property type="protein sequence ID" value="AUX43807.1"/>
    <property type="molecule type" value="Genomic_DNA"/>
</dbReference>
<reference evidence="1 2" key="1">
    <citation type="submission" date="2015-09" db="EMBL/GenBank/DDBJ databases">
        <title>Sorangium comparison.</title>
        <authorList>
            <person name="Zaburannyi N."/>
            <person name="Bunk B."/>
            <person name="Overmann J."/>
            <person name="Mueller R."/>
        </authorList>
    </citation>
    <scope>NUCLEOTIDE SEQUENCE [LARGE SCALE GENOMIC DNA]</scope>
    <source>
        <strain evidence="1 2">So ce26</strain>
    </source>
</reference>
<gene>
    <name evidence="1" type="ORF">SOCE26_052620</name>
</gene>
<name>A0A2L0EWX8_SORCE</name>
<evidence type="ECO:0000313" key="1">
    <source>
        <dbReference type="EMBL" id="AUX43807.1"/>
    </source>
</evidence>
<evidence type="ECO:0000313" key="2">
    <source>
        <dbReference type="Proteomes" id="UP000238348"/>
    </source>
</evidence>
<sequence length="110" mass="11691">MMPTCKTAQAFLTHHHGRGCLAPLTGQDRAAMATFVHAAELYGVGDDAGREAAIVAMRAAVGGMQPHTRWLAREAIAHVMEWGDRDGLWRVLFPAGAEGPSADAQRGGAR</sequence>
<organism evidence="1 2">
    <name type="scientific">Sorangium cellulosum</name>
    <name type="common">Polyangium cellulosum</name>
    <dbReference type="NCBI Taxonomy" id="56"/>
    <lineage>
        <taxon>Bacteria</taxon>
        <taxon>Pseudomonadati</taxon>
        <taxon>Myxococcota</taxon>
        <taxon>Polyangia</taxon>
        <taxon>Polyangiales</taxon>
        <taxon>Polyangiaceae</taxon>
        <taxon>Sorangium</taxon>
    </lineage>
</organism>
<accession>A0A2L0EWX8</accession>
<dbReference type="RefSeq" id="WP_104982428.1">
    <property type="nucleotide sequence ID" value="NZ_CP012673.1"/>
</dbReference>
<dbReference type="Proteomes" id="UP000238348">
    <property type="component" value="Chromosome"/>
</dbReference>